<dbReference type="GO" id="GO:0005524">
    <property type="term" value="F:ATP binding"/>
    <property type="evidence" value="ECO:0007669"/>
    <property type="project" value="UniProtKB-UniRule"/>
</dbReference>
<keyword evidence="3 10" id="KW-0436">Ligase</keyword>
<dbReference type="InterPro" id="IPR005809">
    <property type="entry name" value="Succ_CoA_ligase-like_bsu"/>
</dbReference>
<accession>A0A858PYW9</accession>
<dbReference type="GO" id="GO:0042709">
    <property type="term" value="C:succinate-CoA ligase complex"/>
    <property type="evidence" value="ECO:0007669"/>
    <property type="project" value="UniProtKB-ARBA"/>
</dbReference>
<evidence type="ECO:0000259" key="11">
    <source>
        <dbReference type="PROSITE" id="PS50975"/>
    </source>
</evidence>
<evidence type="ECO:0000256" key="4">
    <source>
        <dbReference type="ARBA" id="ARBA00022723"/>
    </source>
</evidence>
<dbReference type="Pfam" id="PF08442">
    <property type="entry name" value="ATP-grasp_2"/>
    <property type="match status" value="1"/>
</dbReference>
<dbReference type="Pfam" id="PF00549">
    <property type="entry name" value="Ligase_CoA"/>
    <property type="match status" value="1"/>
</dbReference>
<dbReference type="AlphaFoldDB" id="A0A858PYW9"/>
<keyword evidence="13" id="KW-1185">Reference proteome</keyword>
<dbReference type="PROSITE" id="PS01217">
    <property type="entry name" value="SUCCINYL_COA_LIG_3"/>
    <property type="match status" value="1"/>
</dbReference>
<feature type="binding site" evidence="10">
    <location>
        <position position="46"/>
    </location>
    <ligand>
        <name>ATP</name>
        <dbReference type="ChEBI" id="CHEBI:30616"/>
    </ligand>
</feature>
<dbReference type="PANTHER" id="PTHR11815:SF10">
    <property type="entry name" value="SUCCINATE--COA LIGASE [GDP-FORMING] SUBUNIT BETA, MITOCHONDRIAL"/>
    <property type="match status" value="1"/>
</dbReference>
<dbReference type="Gene3D" id="3.30.1490.20">
    <property type="entry name" value="ATP-grasp fold, A domain"/>
    <property type="match status" value="1"/>
</dbReference>
<dbReference type="FunFam" id="3.30.470.20:FF:000002">
    <property type="entry name" value="Succinate--CoA ligase [ADP-forming] subunit beta"/>
    <property type="match status" value="1"/>
</dbReference>
<dbReference type="UniPathway" id="UPA00223">
    <property type="reaction ID" value="UER00999"/>
</dbReference>
<dbReference type="InterPro" id="IPR013650">
    <property type="entry name" value="ATP-grasp_succ-CoA_synth-type"/>
</dbReference>
<dbReference type="GO" id="GO:0006104">
    <property type="term" value="P:succinyl-CoA metabolic process"/>
    <property type="evidence" value="ECO:0007669"/>
    <property type="project" value="TreeGrafter"/>
</dbReference>
<dbReference type="InterPro" id="IPR013815">
    <property type="entry name" value="ATP_grasp_subdomain_1"/>
</dbReference>
<gene>
    <name evidence="10 12" type="primary">sucC</name>
    <name evidence="12" type="ORF">ANPL_03805</name>
</gene>
<comment type="catalytic activity">
    <reaction evidence="10">
        <text>GTP + succinate + CoA = succinyl-CoA + GDP + phosphate</text>
        <dbReference type="Rhea" id="RHEA:22120"/>
        <dbReference type="ChEBI" id="CHEBI:30031"/>
        <dbReference type="ChEBI" id="CHEBI:37565"/>
        <dbReference type="ChEBI" id="CHEBI:43474"/>
        <dbReference type="ChEBI" id="CHEBI:57287"/>
        <dbReference type="ChEBI" id="CHEBI:57292"/>
        <dbReference type="ChEBI" id="CHEBI:58189"/>
    </reaction>
</comment>
<comment type="caution">
    <text evidence="10">Lacks conserved residue(s) required for the propagation of feature annotation.</text>
</comment>
<dbReference type="EMBL" id="CP046391">
    <property type="protein sequence ID" value="QJC27811.1"/>
    <property type="molecule type" value="Genomic_DNA"/>
</dbReference>
<reference evidence="12 13" key="1">
    <citation type="journal article" date="2020" name="Pathogens">
        <title>First Whole Genome Sequence of Anaplasma platys, an Obligate Intracellular Rickettsial Pathogen of Dogs.</title>
        <authorList>
            <person name="Llanes A."/>
            <person name="Rajeev S."/>
        </authorList>
    </citation>
    <scope>NUCLEOTIDE SEQUENCE [LARGE SCALE GENOMIC DNA]</scope>
    <source>
        <strain evidence="12 13">S3</strain>
    </source>
</reference>
<dbReference type="GO" id="GO:0006099">
    <property type="term" value="P:tricarboxylic acid cycle"/>
    <property type="evidence" value="ECO:0007669"/>
    <property type="project" value="UniProtKB-UniRule"/>
</dbReference>
<dbReference type="HAMAP" id="MF_00558">
    <property type="entry name" value="Succ_CoA_beta"/>
    <property type="match status" value="1"/>
</dbReference>
<dbReference type="PROSITE" id="PS50975">
    <property type="entry name" value="ATP_GRASP"/>
    <property type="match status" value="1"/>
</dbReference>
<dbReference type="NCBIfam" id="TIGR01016">
    <property type="entry name" value="sucCoAbeta"/>
    <property type="match status" value="1"/>
</dbReference>
<evidence type="ECO:0000256" key="9">
    <source>
        <dbReference type="ARBA" id="ARBA00060690"/>
    </source>
</evidence>
<dbReference type="PANTHER" id="PTHR11815">
    <property type="entry name" value="SUCCINYL-COA SYNTHETASE BETA CHAIN"/>
    <property type="match status" value="1"/>
</dbReference>
<keyword evidence="2 10" id="KW-0816">Tricarboxylic acid cycle</keyword>
<evidence type="ECO:0000256" key="8">
    <source>
        <dbReference type="ARBA" id="ARBA00052241"/>
    </source>
</evidence>
<feature type="binding site" evidence="10">
    <location>
        <position position="102"/>
    </location>
    <ligand>
        <name>ATP</name>
        <dbReference type="ChEBI" id="CHEBI:30616"/>
    </ligand>
</feature>
<dbReference type="InterPro" id="IPR011761">
    <property type="entry name" value="ATP-grasp"/>
</dbReference>
<comment type="pathway">
    <text evidence="9">One-carbon metabolism; formaldehyde assimilation via serine pathway.</text>
</comment>
<feature type="binding site" evidence="10">
    <location>
        <position position="264"/>
    </location>
    <ligand>
        <name>substrate</name>
        <note>ligand shared with subunit alpha</note>
    </ligand>
</feature>
<dbReference type="Gene3D" id="3.30.470.20">
    <property type="entry name" value="ATP-grasp fold, B domain"/>
    <property type="match status" value="1"/>
</dbReference>
<protein>
    <recommendedName>
        <fullName evidence="10">Succinate--CoA ligase [ADP-forming] subunit beta</fullName>
        <ecNumber evidence="10">6.2.1.5</ecNumber>
    </recommendedName>
    <alternativeName>
        <fullName evidence="10">Succinyl-CoA synthetase subunit beta</fullName>
        <shortName evidence="10">SCS-beta</shortName>
    </alternativeName>
</protein>
<dbReference type="InterPro" id="IPR016102">
    <property type="entry name" value="Succinyl-CoA_synth-like"/>
</dbReference>
<evidence type="ECO:0000256" key="6">
    <source>
        <dbReference type="ARBA" id="ARBA00022840"/>
    </source>
</evidence>
<dbReference type="PIRSF" id="PIRSF001554">
    <property type="entry name" value="SucCS_beta"/>
    <property type="match status" value="1"/>
</dbReference>
<dbReference type="Gene3D" id="3.40.50.261">
    <property type="entry name" value="Succinyl-CoA synthetase domains"/>
    <property type="match status" value="1"/>
</dbReference>
<dbReference type="Proteomes" id="UP000500930">
    <property type="component" value="Chromosome"/>
</dbReference>
<feature type="binding site" evidence="10">
    <location>
        <begin position="320"/>
        <end position="322"/>
    </location>
    <ligand>
        <name>substrate</name>
        <note>ligand shared with subunit alpha</note>
    </ligand>
</feature>
<evidence type="ECO:0000256" key="7">
    <source>
        <dbReference type="ARBA" id="ARBA00022842"/>
    </source>
</evidence>
<dbReference type="InterPro" id="IPR005811">
    <property type="entry name" value="SUCC_ACL_C"/>
</dbReference>
<dbReference type="NCBIfam" id="NF001913">
    <property type="entry name" value="PRK00696.1"/>
    <property type="match status" value="1"/>
</dbReference>
<evidence type="ECO:0000256" key="5">
    <source>
        <dbReference type="ARBA" id="ARBA00022741"/>
    </source>
</evidence>
<keyword evidence="5 10" id="KW-0547">Nucleotide-binding</keyword>
<feature type="binding site" evidence="10">
    <location>
        <position position="199"/>
    </location>
    <ligand>
        <name>Mg(2+)</name>
        <dbReference type="ChEBI" id="CHEBI:18420"/>
    </ligand>
</feature>
<name>A0A858PYW9_9RICK</name>
<dbReference type="SUPFAM" id="SSF52210">
    <property type="entry name" value="Succinyl-CoA synthetase domains"/>
    <property type="match status" value="1"/>
</dbReference>
<dbReference type="FunFam" id="3.40.50.261:FF:000001">
    <property type="entry name" value="Succinate--CoA ligase [ADP-forming] subunit beta"/>
    <property type="match status" value="1"/>
</dbReference>
<dbReference type="GO" id="GO:0000287">
    <property type="term" value="F:magnesium ion binding"/>
    <property type="evidence" value="ECO:0007669"/>
    <property type="project" value="UniProtKB-UniRule"/>
</dbReference>
<dbReference type="FunFam" id="3.30.1490.20:FF:000002">
    <property type="entry name" value="Succinate--CoA ligase [ADP-forming] subunit beta"/>
    <property type="match status" value="1"/>
</dbReference>
<keyword evidence="7 10" id="KW-0460">Magnesium</keyword>
<keyword evidence="6 10" id="KW-0067">ATP-binding</keyword>
<sequence length="388" mass="41191">MNVHEFQAKEILAGYGVPTQRGVVVRSVDEVSAALSELAPGVVVVKAQIHAGGRGKAGGVKIAKTKEDVRGLVDAMLGSVLVTKQTMSSGQEVRAVYLTEGVDIRKEYYLSAVVDREVGTVSVIFSGEGGVDIEEVAHSMPDKVTVVNIDPLYGFRDFHGRELCYRCGLQKDKVSKISSIAGALCKALLATDANQIEINPLVETDDGQFVALDAKMTFDDNGLYRQPEIVKLCDPYESNSDELEAAKHGLSYIKMDGNIGCMVNGAGLAMATMDIVKYYGGEPANFLDVGGGASQDTVKAAFEIILGSGVKGILVNIFGGIMRCDVIASGIIEATKTIGVGVPLVVRLSGTNYEKGREMLDTSGLSIVTASDLDEAARFIVDLVKKEG</sequence>
<dbReference type="RefSeq" id="WP_169193416.1">
    <property type="nucleotide sequence ID" value="NZ_CP046391.1"/>
</dbReference>
<evidence type="ECO:0000313" key="12">
    <source>
        <dbReference type="EMBL" id="QJC27811.1"/>
    </source>
</evidence>
<organism evidence="12 13">
    <name type="scientific">Anaplasma platys</name>
    <dbReference type="NCBI Taxonomy" id="949"/>
    <lineage>
        <taxon>Bacteria</taxon>
        <taxon>Pseudomonadati</taxon>
        <taxon>Pseudomonadota</taxon>
        <taxon>Alphaproteobacteria</taxon>
        <taxon>Rickettsiales</taxon>
        <taxon>Anaplasmataceae</taxon>
        <taxon>Anaplasma</taxon>
    </lineage>
</organism>
<proteinExistence type="inferred from homology"/>
<dbReference type="GO" id="GO:0004775">
    <property type="term" value="F:succinate-CoA ligase (ADP-forming) activity"/>
    <property type="evidence" value="ECO:0007669"/>
    <property type="project" value="UniProtKB-UniRule"/>
</dbReference>
<feature type="binding site" evidence="10">
    <location>
        <position position="107"/>
    </location>
    <ligand>
        <name>ATP</name>
        <dbReference type="ChEBI" id="CHEBI:30616"/>
    </ligand>
</feature>
<comment type="cofactor">
    <cofactor evidence="10">
        <name>Mg(2+)</name>
        <dbReference type="ChEBI" id="CHEBI:18420"/>
    </cofactor>
    <text evidence="10">Binds 1 Mg(2+) ion per subunit.</text>
</comment>
<comment type="catalytic activity">
    <reaction evidence="10">
        <text>succinate + ATP + CoA = succinyl-CoA + ADP + phosphate</text>
        <dbReference type="Rhea" id="RHEA:17661"/>
        <dbReference type="ChEBI" id="CHEBI:30031"/>
        <dbReference type="ChEBI" id="CHEBI:30616"/>
        <dbReference type="ChEBI" id="CHEBI:43474"/>
        <dbReference type="ChEBI" id="CHEBI:57287"/>
        <dbReference type="ChEBI" id="CHEBI:57292"/>
        <dbReference type="ChEBI" id="CHEBI:456216"/>
        <dbReference type="EC" id="6.2.1.5"/>
    </reaction>
</comment>
<evidence type="ECO:0000256" key="10">
    <source>
        <dbReference type="HAMAP-Rule" id="MF_00558"/>
    </source>
</evidence>
<dbReference type="InterPro" id="IPR017866">
    <property type="entry name" value="Succ-CoA_synthase_bsu_CS"/>
</dbReference>
<comment type="function">
    <text evidence="10">Succinyl-CoA synthetase functions in the citric acid cycle (TCA), coupling the hydrolysis of succinyl-CoA to the synthesis of either ATP or GTP and thus represents the only step of substrate-level phosphorylation in the TCA. The beta subunit provides nucleotide specificity of the enzyme and binds the substrate succinate, while the binding sites for coenzyme A and phosphate are found in the alpha subunit.</text>
</comment>
<comment type="subunit">
    <text evidence="10">Heterotetramer of two alpha and two beta subunits.</text>
</comment>
<dbReference type="SUPFAM" id="SSF56059">
    <property type="entry name" value="Glutathione synthetase ATP-binding domain-like"/>
    <property type="match status" value="1"/>
</dbReference>
<feature type="binding site" evidence="10">
    <location>
        <position position="213"/>
    </location>
    <ligand>
        <name>Mg(2+)</name>
        <dbReference type="ChEBI" id="CHEBI:18420"/>
    </ligand>
</feature>
<comment type="similarity">
    <text evidence="1 10">Belongs to the succinate/malate CoA ligase beta subunit family.</text>
</comment>
<dbReference type="GO" id="GO:0005829">
    <property type="term" value="C:cytosol"/>
    <property type="evidence" value="ECO:0007669"/>
    <property type="project" value="TreeGrafter"/>
</dbReference>
<comment type="catalytic activity">
    <reaction evidence="8">
        <text>(S)-malate + ATP + CoA = (S)-malyl-CoA + ADP + phosphate</text>
        <dbReference type="Rhea" id="RHEA:26193"/>
        <dbReference type="ChEBI" id="CHEBI:15589"/>
        <dbReference type="ChEBI" id="CHEBI:30616"/>
        <dbReference type="ChEBI" id="CHEBI:43474"/>
        <dbReference type="ChEBI" id="CHEBI:57287"/>
        <dbReference type="ChEBI" id="CHEBI:57317"/>
        <dbReference type="ChEBI" id="CHEBI:456216"/>
        <dbReference type="EC" id="6.2.1.9"/>
    </reaction>
</comment>
<dbReference type="KEGG" id="aplt:ANPL_03805"/>
<evidence type="ECO:0000256" key="2">
    <source>
        <dbReference type="ARBA" id="ARBA00022532"/>
    </source>
</evidence>
<dbReference type="GO" id="GO:0050074">
    <property type="term" value="F:malate-CoA ligase activity"/>
    <property type="evidence" value="ECO:0007669"/>
    <property type="project" value="UniProtKB-EC"/>
</dbReference>
<feature type="binding site" evidence="10">
    <location>
        <begin position="53"/>
        <end position="55"/>
    </location>
    <ligand>
        <name>ATP</name>
        <dbReference type="ChEBI" id="CHEBI:30616"/>
    </ligand>
</feature>
<evidence type="ECO:0000313" key="13">
    <source>
        <dbReference type="Proteomes" id="UP000500930"/>
    </source>
</evidence>
<dbReference type="EC" id="6.2.1.5" evidence="10"/>
<comment type="pathway">
    <text evidence="10">Carbohydrate metabolism; tricarboxylic acid cycle; succinate from succinyl-CoA (ligase route): step 1/1.</text>
</comment>
<feature type="domain" description="ATP-grasp" evidence="11">
    <location>
        <begin position="9"/>
        <end position="55"/>
    </location>
</feature>
<evidence type="ECO:0000256" key="3">
    <source>
        <dbReference type="ARBA" id="ARBA00022598"/>
    </source>
</evidence>
<evidence type="ECO:0000256" key="1">
    <source>
        <dbReference type="ARBA" id="ARBA00009182"/>
    </source>
</evidence>
<keyword evidence="4 10" id="KW-0479">Metal-binding</keyword>